<evidence type="ECO:0000256" key="1">
    <source>
        <dbReference type="ARBA" id="ARBA00002486"/>
    </source>
</evidence>
<dbReference type="Proteomes" id="UP001500782">
    <property type="component" value="Unassembled WGS sequence"/>
</dbReference>
<feature type="domain" description="HTH iclR-type" evidence="4">
    <location>
        <begin position="19"/>
        <end position="60"/>
    </location>
</feature>
<dbReference type="InterPro" id="IPR036390">
    <property type="entry name" value="WH_DNA-bd_sf"/>
</dbReference>
<dbReference type="InterPro" id="IPR005471">
    <property type="entry name" value="Tscrpt_reg_IclR_N"/>
</dbReference>
<keyword evidence="3" id="KW-0859">Xylose metabolism</keyword>
<accession>A0ABN0WKM2</accession>
<name>A0ABN0WKM2_9BACI</name>
<keyword evidence="6" id="KW-1185">Reference proteome</keyword>
<comment type="function">
    <text evidence="1">Transcriptional repressor of xylose-utilizing enzymes.</text>
</comment>
<dbReference type="Pfam" id="PF09339">
    <property type="entry name" value="HTH_IclR"/>
    <property type="match status" value="1"/>
</dbReference>
<dbReference type="InterPro" id="IPR043129">
    <property type="entry name" value="ATPase_NBD"/>
</dbReference>
<comment type="caution">
    <text evidence="5">The sequence shown here is derived from an EMBL/GenBank/DDBJ whole genome shotgun (WGS) entry which is preliminary data.</text>
</comment>
<evidence type="ECO:0000259" key="4">
    <source>
        <dbReference type="Pfam" id="PF09339"/>
    </source>
</evidence>
<protein>
    <submittedName>
        <fullName evidence="5">ROK family glucokinase</fullName>
    </submittedName>
</protein>
<dbReference type="SUPFAM" id="SSF53067">
    <property type="entry name" value="Actin-like ATPase domain"/>
    <property type="match status" value="1"/>
</dbReference>
<dbReference type="Pfam" id="PF00480">
    <property type="entry name" value="ROK"/>
    <property type="match status" value="1"/>
</dbReference>
<evidence type="ECO:0000256" key="2">
    <source>
        <dbReference type="ARBA" id="ARBA00006479"/>
    </source>
</evidence>
<dbReference type="EMBL" id="BAAADJ010000058">
    <property type="protein sequence ID" value="GAA0340536.1"/>
    <property type="molecule type" value="Genomic_DNA"/>
</dbReference>
<organism evidence="5 6">
    <name type="scientific">Bacillus carboniphilus</name>
    <dbReference type="NCBI Taxonomy" id="86663"/>
    <lineage>
        <taxon>Bacteria</taxon>
        <taxon>Bacillati</taxon>
        <taxon>Bacillota</taxon>
        <taxon>Bacilli</taxon>
        <taxon>Bacillales</taxon>
        <taxon>Bacillaceae</taxon>
        <taxon>Bacillus</taxon>
    </lineage>
</organism>
<evidence type="ECO:0000313" key="6">
    <source>
        <dbReference type="Proteomes" id="UP001500782"/>
    </source>
</evidence>
<evidence type="ECO:0000256" key="3">
    <source>
        <dbReference type="ARBA" id="ARBA00022629"/>
    </source>
</evidence>
<dbReference type="SUPFAM" id="SSF46785">
    <property type="entry name" value="Winged helix' DNA-binding domain"/>
    <property type="match status" value="1"/>
</dbReference>
<dbReference type="InterPro" id="IPR036388">
    <property type="entry name" value="WH-like_DNA-bd_sf"/>
</dbReference>
<keyword evidence="3" id="KW-0119">Carbohydrate metabolism</keyword>
<dbReference type="RefSeq" id="WP_343801544.1">
    <property type="nucleotide sequence ID" value="NZ_BAAADJ010000058.1"/>
</dbReference>
<dbReference type="Gene3D" id="3.30.420.40">
    <property type="match status" value="2"/>
</dbReference>
<dbReference type="Gene3D" id="1.10.10.10">
    <property type="entry name" value="Winged helix-like DNA-binding domain superfamily/Winged helix DNA-binding domain"/>
    <property type="match status" value="1"/>
</dbReference>
<sequence length="404" mass="44624">MIDPRKGIPSNMKNWNKKRVLDCIRHQAEKQSRASLSKLLDISKPTVCNLVDELVEEGWLLEKESKEGNVLGGRKPFHLTFNKQYKHLIGIDIGGTYTELALLNLEGDIIAHKKFSTQEQLPQNLIKTTASYVKTLILEANLTTNHILSIGIGIPGITDSANGIVRDAPSLGWKNKNVIEEFKEYLSIPVFVENDVNLAVLGEQWKGVARGKQNVILITLGTGVGCGIILNGKLYQGSNFAAGEIGYIITDKNAVDSDDYTSFQGYGFLENQVGGPAIVNRMRKRLLDDRREKEFLSAESTFQLAIKENDPTALEVVNQAVDHLSIAIVNVVSVLNPECIVLGGGISKSAHWFLPKIEDRLQRHLPKESQVALMVTNQDNSSLIGAVAHCLNQDELLRIHSVSN</sequence>
<dbReference type="InterPro" id="IPR000600">
    <property type="entry name" value="ROK"/>
</dbReference>
<dbReference type="PANTHER" id="PTHR18964:SF149">
    <property type="entry name" value="BIFUNCTIONAL UDP-N-ACETYLGLUCOSAMINE 2-EPIMERASE_N-ACETYLMANNOSAMINE KINASE"/>
    <property type="match status" value="1"/>
</dbReference>
<dbReference type="PANTHER" id="PTHR18964">
    <property type="entry name" value="ROK (REPRESSOR, ORF, KINASE) FAMILY"/>
    <property type="match status" value="1"/>
</dbReference>
<comment type="similarity">
    <text evidence="2">Belongs to the ROK (NagC/XylR) family.</text>
</comment>
<gene>
    <name evidence="5" type="ORF">GCM10008967_33620</name>
</gene>
<evidence type="ECO:0000313" key="5">
    <source>
        <dbReference type="EMBL" id="GAA0340536.1"/>
    </source>
</evidence>
<proteinExistence type="inferred from homology"/>
<reference evidence="5 6" key="1">
    <citation type="journal article" date="2019" name="Int. J. Syst. Evol. Microbiol.">
        <title>The Global Catalogue of Microorganisms (GCM) 10K type strain sequencing project: providing services to taxonomists for standard genome sequencing and annotation.</title>
        <authorList>
            <consortium name="The Broad Institute Genomics Platform"/>
            <consortium name="The Broad Institute Genome Sequencing Center for Infectious Disease"/>
            <person name="Wu L."/>
            <person name="Ma J."/>
        </authorList>
    </citation>
    <scope>NUCLEOTIDE SEQUENCE [LARGE SCALE GENOMIC DNA]</scope>
    <source>
        <strain evidence="5 6">JCM 9731</strain>
    </source>
</reference>